<dbReference type="AlphaFoldDB" id="A0ABD0YRM2"/>
<name>A0ABD0YRM2_9HEMI</name>
<accession>A0ABD0YRM2</accession>
<keyword evidence="2" id="KW-1185">Reference proteome</keyword>
<reference evidence="1 2" key="1">
    <citation type="submission" date="2024-07" db="EMBL/GenBank/DDBJ databases">
        <title>Chromosome-level genome assembly of the water stick insect Ranatra chinensis (Heteroptera: Nepidae).</title>
        <authorList>
            <person name="Liu X."/>
        </authorList>
    </citation>
    <scope>NUCLEOTIDE SEQUENCE [LARGE SCALE GENOMIC DNA]</scope>
    <source>
        <strain evidence="1">Cailab_2021Rc</strain>
        <tissue evidence="1">Muscle</tissue>
    </source>
</reference>
<evidence type="ECO:0000313" key="1">
    <source>
        <dbReference type="EMBL" id="KAL1117860.1"/>
    </source>
</evidence>
<proteinExistence type="predicted"/>
<dbReference type="Proteomes" id="UP001558652">
    <property type="component" value="Unassembled WGS sequence"/>
</dbReference>
<organism evidence="1 2">
    <name type="scientific">Ranatra chinensis</name>
    <dbReference type="NCBI Taxonomy" id="642074"/>
    <lineage>
        <taxon>Eukaryota</taxon>
        <taxon>Metazoa</taxon>
        <taxon>Ecdysozoa</taxon>
        <taxon>Arthropoda</taxon>
        <taxon>Hexapoda</taxon>
        <taxon>Insecta</taxon>
        <taxon>Pterygota</taxon>
        <taxon>Neoptera</taxon>
        <taxon>Paraneoptera</taxon>
        <taxon>Hemiptera</taxon>
        <taxon>Heteroptera</taxon>
        <taxon>Panheteroptera</taxon>
        <taxon>Nepomorpha</taxon>
        <taxon>Nepidae</taxon>
        <taxon>Ranatrinae</taxon>
        <taxon>Ranatra</taxon>
    </lineage>
</organism>
<protein>
    <submittedName>
        <fullName evidence="1">Uncharacterized protein</fullName>
    </submittedName>
</protein>
<comment type="caution">
    <text evidence="1">The sequence shown here is derived from an EMBL/GenBank/DDBJ whole genome shotgun (WGS) entry which is preliminary data.</text>
</comment>
<gene>
    <name evidence="1" type="ORF">AAG570_004173</name>
</gene>
<sequence>MSLRKSLAVCPYCVRIVTILRGNTVMDGLWTSKGCAILNLWGDESPFPAVDHRVCGALNGRPSLGPSSSGRSPARILCRSCALCGGSIARSLGCSVAGCERIIGGNDPQKVNCDHEHWVEQRQATRGSAAAAAVPVLHRSWVFSWHKTKQPYRIYRKNVI</sequence>
<evidence type="ECO:0000313" key="2">
    <source>
        <dbReference type="Proteomes" id="UP001558652"/>
    </source>
</evidence>
<dbReference type="EMBL" id="JBFDAA010000015">
    <property type="protein sequence ID" value="KAL1117860.1"/>
    <property type="molecule type" value="Genomic_DNA"/>
</dbReference>